<evidence type="ECO:0000313" key="2">
    <source>
        <dbReference type="EMBL" id="RMO97619.1"/>
    </source>
</evidence>
<gene>
    <name evidence="2" type="ORF">ALQ33_01458</name>
</gene>
<feature type="region of interest" description="Disordered" evidence="1">
    <location>
        <begin position="183"/>
        <end position="208"/>
    </location>
</feature>
<reference evidence="2 3" key="1">
    <citation type="submission" date="2018-08" db="EMBL/GenBank/DDBJ databases">
        <title>Recombination of ecologically and evolutionarily significant loci maintains genetic cohesion in the Pseudomonas syringae species complex.</title>
        <authorList>
            <person name="Dillon M."/>
            <person name="Thakur S."/>
            <person name="Almeida R.N.D."/>
            <person name="Weir B.S."/>
            <person name="Guttman D.S."/>
        </authorList>
    </citation>
    <scope>NUCLEOTIDE SEQUENCE [LARGE SCALE GENOMIC DNA]</scope>
    <source>
        <strain evidence="2 3">ICMP 8902</strain>
    </source>
</reference>
<evidence type="ECO:0000313" key="3">
    <source>
        <dbReference type="Proteomes" id="UP000279372"/>
    </source>
</evidence>
<accession>A0A3M3ZU29</accession>
<organism evidence="2 3">
    <name type="scientific">Pseudomonas syringae pv. philadelphi</name>
    <dbReference type="NCBI Taxonomy" id="251706"/>
    <lineage>
        <taxon>Bacteria</taxon>
        <taxon>Pseudomonadati</taxon>
        <taxon>Pseudomonadota</taxon>
        <taxon>Gammaproteobacteria</taxon>
        <taxon>Pseudomonadales</taxon>
        <taxon>Pseudomonadaceae</taxon>
        <taxon>Pseudomonas</taxon>
    </lineage>
</organism>
<name>A0A3M3ZU29_9PSED</name>
<evidence type="ECO:0000256" key="1">
    <source>
        <dbReference type="SAM" id="MobiDB-lite"/>
    </source>
</evidence>
<proteinExistence type="predicted"/>
<dbReference type="AlphaFoldDB" id="A0A3M3ZU29"/>
<dbReference type="Proteomes" id="UP000279372">
    <property type="component" value="Unassembled WGS sequence"/>
</dbReference>
<protein>
    <submittedName>
        <fullName evidence="2">Uncharacterized protein</fullName>
    </submittedName>
</protein>
<sequence length="208" mass="21906">MSAFGLAAKYFNGLSAADEVVFPWGGEKVVGAKATSSGLVSGEAGVVGTGKAAANDVSFDGTQALGGSSAAVTGETASTALGKQVHKEQADIRRESGLFSIVEQPIVDKLGNPILVPKRVDLKTGEAQPGATLQKAIPDAANFDRRLIVDDKPLGRPIAKDRQEIIRFIEAFRQREGGLPQTIGIQRYDPKTGAPVRTDLHSPNEFLP</sequence>
<dbReference type="EMBL" id="RBQB01000018">
    <property type="protein sequence ID" value="RMO97619.1"/>
    <property type="molecule type" value="Genomic_DNA"/>
</dbReference>
<comment type="caution">
    <text evidence="2">The sequence shown here is derived from an EMBL/GenBank/DDBJ whole genome shotgun (WGS) entry which is preliminary data.</text>
</comment>